<dbReference type="STRING" id="447.Lboz_1819"/>
<dbReference type="AlphaFoldDB" id="A0A0W0RQ48"/>
<name>A0A0W0RQ48_LEGBO</name>
<dbReference type="Proteomes" id="UP000054695">
    <property type="component" value="Unassembled WGS sequence"/>
</dbReference>
<evidence type="ECO:0008006" key="3">
    <source>
        <dbReference type="Google" id="ProtNLM"/>
    </source>
</evidence>
<sequence>MTASLMTPLAQNNSHIYGLIYSYTSGQLTVSPSLQFTHVPKDTGIGLLNSASTYGVALSTKFVFNTYWSIAGRA</sequence>
<dbReference type="InterPro" id="IPR011486">
    <property type="entry name" value="BBP2"/>
</dbReference>
<dbReference type="OrthoDB" id="5651975at2"/>
<gene>
    <name evidence="1" type="ORF">Lboz_1819</name>
</gene>
<organism evidence="1 2">
    <name type="scientific">Legionella bozemanae</name>
    <name type="common">Fluoribacter bozemanae</name>
    <dbReference type="NCBI Taxonomy" id="447"/>
    <lineage>
        <taxon>Bacteria</taxon>
        <taxon>Pseudomonadati</taxon>
        <taxon>Pseudomonadota</taxon>
        <taxon>Gammaproteobacteria</taxon>
        <taxon>Legionellales</taxon>
        <taxon>Legionellaceae</taxon>
        <taxon>Legionella</taxon>
    </lineage>
</organism>
<dbReference type="EMBL" id="LNXU01000019">
    <property type="protein sequence ID" value="KTC73173.1"/>
    <property type="molecule type" value="Genomic_DNA"/>
</dbReference>
<evidence type="ECO:0000313" key="1">
    <source>
        <dbReference type="EMBL" id="KTC73173.1"/>
    </source>
</evidence>
<dbReference type="Pfam" id="PF07642">
    <property type="entry name" value="BBP2"/>
    <property type="match status" value="1"/>
</dbReference>
<reference evidence="1 2" key="1">
    <citation type="submission" date="2015-11" db="EMBL/GenBank/DDBJ databases">
        <title>Genomic analysis of 38 Legionella species identifies large and diverse effector repertoires.</title>
        <authorList>
            <person name="Burstein D."/>
            <person name="Amaro F."/>
            <person name="Zusman T."/>
            <person name="Lifshitz Z."/>
            <person name="Cohen O."/>
            <person name="Gilbert J.A."/>
            <person name="Pupko T."/>
            <person name="Shuman H.A."/>
            <person name="Segal G."/>
        </authorList>
    </citation>
    <scope>NUCLEOTIDE SEQUENCE [LARGE SCALE GENOMIC DNA]</scope>
    <source>
        <strain evidence="1 2">WIGA</strain>
    </source>
</reference>
<evidence type="ECO:0000313" key="2">
    <source>
        <dbReference type="Proteomes" id="UP000054695"/>
    </source>
</evidence>
<comment type="caution">
    <text evidence="1">The sequence shown here is derived from an EMBL/GenBank/DDBJ whole genome shotgun (WGS) entry which is preliminary data.</text>
</comment>
<protein>
    <recommendedName>
        <fullName evidence="3">Outer membrane protein</fullName>
    </recommendedName>
</protein>
<keyword evidence="2" id="KW-1185">Reference proteome</keyword>
<dbReference type="RefSeq" id="WP_115684407.1">
    <property type="nucleotide sequence ID" value="NZ_CAAAIY010000022.1"/>
</dbReference>
<proteinExistence type="predicted"/>
<accession>A0A0W0RQ48</accession>
<dbReference type="PATRIC" id="fig|447.4.peg.1934"/>